<accession>A0ABR1VEK2</accession>
<feature type="domain" description="Nudix hydrolase" evidence="1">
    <location>
        <begin position="24"/>
        <end position="174"/>
    </location>
</feature>
<dbReference type="PROSITE" id="PS51462">
    <property type="entry name" value="NUDIX"/>
    <property type="match status" value="1"/>
</dbReference>
<reference evidence="2 3" key="1">
    <citation type="submission" date="2023-01" db="EMBL/GenBank/DDBJ databases">
        <title>Analysis of 21 Apiospora genomes using comparative genomics revels a genus with tremendous synthesis potential of carbohydrate active enzymes and secondary metabolites.</title>
        <authorList>
            <person name="Sorensen T."/>
        </authorList>
    </citation>
    <scope>NUCLEOTIDE SEQUENCE [LARGE SCALE GENOMIC DNA]</scope>
    <source>
        <strain evidence="2 3">CBS 135458</strain>
    </source>
</reference>
<dbReference type="InterPro" id="IPR015797">
    <property type="entry name" value="NUDIX_hydrolase-like_dom_sf"/>
</dbReference>
<evidence type="ECO:0000313" key="3">
    <source>
        <dbReference type="Proteomes" id="UP001480595"/>
    </source>
</evidence>
<keyword evidence="3" id="KW-1185">Reference proteome</keyword>
<dbReference type="GeneID" id="92089748"/>
<dbReference type="SUPFAM" id="SSF55811">
    <property type="entry name" value="Nudix"/>
    <property type="match status" value="1"/>
</dbReference>
<dbReference type="Pfam" id="PF00293">
    <property type="entry name" value="NUDIX"/>
    <property type="match status" value="1"/>
</dbReference>
<comment type="caution">
    <text evidence="2">The sequence shown here is derived from an EMBL/GenBank/DDBJ whole genome shotgun (WGS) entry which is preliminary data.</text>
</comment>
<dbReference type="RefSeq" id="XP_066715954.1">
    <property type="nucleotide sequence ID" value="XM_066856685.1"/>
</dbReference>
<sequence length="230" mass="25258">MAASNQQKQVPSTVAEAGVTPTLQKREVAASFLFRTAPDDPGKVQVALFRRSGDVRTYPHKLAPISGSVEKEDADSLATALREIKEETTLGLASIKLLHKGKPYSFVDESIGRQWTIHPFAFRLKSAGEGGKGETGTTIDWEHEGWEWHDPLQVDGSEGVPRLRDSLRRVWPEIDIGARAGRALALGLLRLQADHESGARQLATKAVSILRSVIANSDGLARDDFWWAKI</sequence>
<protein>
    <recommendedName>
        <fullName evidence="1">Nudix hydrolase domain-containing protein</fullName>
    </recommendedName>
</protein>
<evidence type="ECO:0000313" key="2">
    <source>
        <dbReference type="EMBL" id="KAK8068660.1"/>
    </source>
</evidence>
<evidence type="ECO:0000259" key="1">
    <source>
        <dbReference type="PROSITE" id="PS51462"/>
    </source>
</evidence>
<dbReference type="Proteomes" id="UP001480595">
    <property type="component" value="Unassembled WGS sequence"/>
</dbReference>
<name>A0ABR1VEK2_9PEZI</name>
<dbReference type="Gene3D" id="3.90.79.10">
    <property type="entry name" value="Nucleoside Triphosphate Pyrophosphohydrolase"/>
    <property type="match status" value="1"/>
</dbReference>
<dbReference type="InterPro" id="IPR000086">
    <property type="entry name" value="NUDIX_hydrolase_dom"/>
</dbReference>
<organism evidence="2 3">
    <name type="scientific">Apiospora phragmitis</name>
    <dbReference type="NCBI Taxonomy" id="2905665"/>
    <lineage>
        <taxon>Eukaryota</taxon>
        <taxon>Fungi</taxon>
        <taxon>Dikarya</taxon>
        <taxon>Ascomycota</taxon>
        <taxon>Pezizomycotina</taxon>
        <taxon>Sordariomycetes</taxon>
        <taxon>Xylariomycetidae</taxon>
        <taxon>Amphisphaeriales</taxon>
        <taxon>Apiosporaceae</taxon>
        <taxon>Apiospora</taxon>
    </lineage>
</organism>
<dbReference type="EMBL" id="JAQQWL010000006">
    <property type="protein sequence ID" value="KAK8068660.1"/>
    <property type="molecule type" value="Genomic_DNA"/>
</dbReference>
<proteinExistence type="predicted"/>
<gene>
    <name evidence="2" type="ORF">PG994_005276</name>
</gene>